<dbReference type="SUPFAM" id="SSF46946">
    <property type="entry name" value="S13-like H2TH domain"/>
    <property type="match status" value="1"/>
</dbReference>
<dbReference type="Gene3D" id="1.10.8.50">
    <property type="match status" value="1"/>
</dbReference>
<proteinExistence type="predicted"/>
<name>G2G7B6_9ACTN</name>
<dbReference type="GO" id="GO:0003676">
    <property type="term" value="F:nucleic acid binding"/>
    <property type="evidence" value="ECO:0007669"/>
    <property type="project" value="InterPro"/>
</dbReference>
<gene>
    <name evidence="2" type="ORF">SZN_06891</name>
</gene>
<evidence type="ECO:0000313" key="3">
    <source>
        <dbReference type="Proteomes" id="UP000004217"/>
    </source>
</evidence>
<dbReference type="RefSeq" id="WP_007492712.1">
    <property type="nucleotide sequence ID" value="NZ_AGBF01000012.1"/>
</dbReference>
<evidence type="ECO:0000313" key="2">
    <source>
        <dbReference type="EMBL" id="EGX60657.1"/>
    </source>
</evidence>
<dbReference type="EMBL" id="AGBF01000012">
    <property type="protein sequence ID" value="EGX60657.1"/>
    <property type="molecule type" value="Genomic_DNA"/>
</dbReference>
<dbReference type="InterPro" id="IPR055201">
    <property type="entry name" value="IHF-like_H2TH"/>
</dbReference>
<dbReference type="OrthoDB" id="3197442at2"/>
<dbReference type="NCBIfam" id="NF041260">
    <property type="entry name" value="actino_IHF"/>
    <property type="match status" value="1"/>
</dbReference>
<accession>G2G7B6</accession>
<evidence type="ECO:0000259" key="1">
    <source>
        <dbReference type="Pfam" id="PF22525"/>
    </source>
</evidence>
<protein>
    <recommendedName>
        <fullName evidence="1">Integration host factor-like helix-two turn-helix domain-containing protein</fullName>
    </recommendedName>
</protein>
<dbReference type="InterPro" id="IPR047806">
    <property type="entry name" value="IHF_actinobact"/>
</dbReference>
<comment type="caution">
    <text evidence="2">The sequence shown here is derived from an EMBL/GenBank/DDBJ whole genome shotgun (WGS) entry which is preliminary data.</text>
</comment>
<organism evidence="2 3">
    <name type="scientific">Streptomyces zinciresistens K42</name>
    <dbReference type="NCBI Taxonomy" id="700597"/>
    <lineage>
        <taxon>Bacteria</taxon>
        <taxon>Bacillati</taxon>
        <taxon>Actinomycetota</taxon>
        <taxon>Actinomycetes</taxon>
        <taxon>Kitasatosporales</taxon>
        <taxon>Streptomycetaceae</taxon>
        <taxon>Streptomyces</taxon>
    </lineage>
</organism>
<keyword evidence="3" id="KW-1185">Reference proteome</keyword>
<dbReference type="InterPro" id="IPR010979">
    <property type="entry name" value="Ribosomal_uS13-like_H2TH"/>
</dbReference>
<dbReference type="PATRIC" id="fig|700597.3.peg.1337"/>
<reference evidence="2 3" key="1">
    <citation type="submission" date="2011-08" db="EMBL/GenBank/DDBJ databases">
        <authorList>
            <person name="Lin Y."/>
            <person name="Hao X."/>
            <person name="Johnstone L."/>
            <person name="Miller S.J."/>
            <person name="Wei G."/>
            <person name="Rensing C."/>
        </authorList>
    </citation>
    <scope>NUCLEOTIDE SEQUENCE [LARGE SCALE GENOMIC DNA]</scope>
    <source>
        <strain evidence="2 3">K42</strain>
    </source>
</reference>
<sequence length="105" mass="11609">MPLPPLTPEQRTAALEKAAASRKERALVLAELKQGRRTLRELLESDSAIVRRTPVRNLLESLPGIGKVRAGQIMSELDIATSRRVQGLGARQRQLLLERFEAATA</sequence>
<dbReference type="AlphaFoldDB" id="G2G7B6"/>
<dbReference type="Proteomes" id="UP000004217">
    <property type="component" value="Unassembled WGS sequence"/>
</dbReference>
<feature type="domain" description="Integration host factor-like helix-two turn-helix" evidence="1">
    <location>
        <begin position="32"/>
        <end position="100"/>
    </location>
</feature>
<dbReference type="Pfam" id="PF22525">
    <property type="entry name" value="H2TH_5"/>
    <property type="match status" value="1"/>
</dbReference>